<dbReference type="EMBL" id="JBIBSM010000026">
    <property type="protein sequence ID" value="MFF8280846.1"/>
    <property type="molecule type" value="Genomic_DNA"/>
</dbReference>
<dbReference type="RefSeq" id="WP_391937624.1">
    <property type="nucleotide sequence ID" value="NZ_JBIBSM010000026.1"/>
</dbReference>
<accession>A0ABW6YLU2</accession>
<dbReference type="Proteomes" id="UP001603013">
    <property type="component" value="Unassembled WGS sequence"/>
</dbReference>
<comment type="caution">
    <text evidence="1">The sequence shown here is derived from an EMBL/GenBank/DDBJ whole genome shotgun (WGS) entry which is preliminary data.</text>
</comment>
<evidence type="ECO:0000313" key="1">
    <source>
        <dbReference type="EMBL" id="MFF8280846.1"/>
    </source>
</evidence>
<proteinExistence type="predicted"/>
<evidence type="ECO:0000313" key="2">
    <source>
        <dbReference type="Proteomes" id="UP001603013"/>
    </source>
</evidence>
<protein>
    <submittedName>
        <fullName evidence="1">Uncharacterized protein</fullName>
    </submittedName>
</protein>
<reference evidence="1 2" key="1">
    <citation type="submission" date="2024-10" db="EMBL/GenBank/DDBJ databases">
        <title>The Natural Products Discovery Center: Release of the First 8490 Sequenced Strains for Exploring Actinobacteria Biosynthetic Diversity.</title>
        <authorList>
            <person name="Kalkreuter E."/>
            <person name="Kautsar S.A."/>
            <person name="Yang D."/>
            <person name="Bader C.D."/>
            <person name="Teijaro C.N."/>
            <person name="Fluegel L."/>
            <person name="Davis C.M."/>
            <person name="Simpson J.R."/>
            <person name="Lauterbach L."/>
            <person name="Steele A.D."/>
            <person name="Gui C."/>
            <person name="Meng S."/>
            <person name="Li G."/>
            <person name="Viehrig K."/>
            <person name="Ye F."/>
            <person name="Su P."/>
            <person name="Kiefer A.F."/>
            <person name="Nichols A."/>
            <person name="Cepeda A.J."/>
            <person name="Yan W."/>
            <person name="Fan B."/>
            <person name="Jiang Y."/>
            <person name="Adhikari A."/>
            <person name="Zheng C.-J."/>
            <person name="Schuster L."/>
            <person name="Cowan T.M."/>
            <person name="Smanski M.J."/>
            <person name="Chevrette M.G."/>
            <person name="De Carvalho L.P.S."/>
            <person name="Shen B."/>
        </authorList>
    </citation>
    <scope>NUCLEOTIDE SEQUENCE [LARGE SCALE GENOMIC DNA]</scope>
    <source>
        <strain evidence="1 2">NPDC015755</strain>
    </source>
</reference>
<organism evidence="1 2">
    <name type="scientific">Streptomyces lateritius</name>
    <dbReference type="NCBI Taxonomy" id="67313"/>
    <lineage>
        <taxon>Bacteria</taxon>
        <taxon>Bacillati</taxon>
        <taxon>Actinomycetota</taxon>
        <taxon>Actinomycetes</taxon>
        <taxon>Kitasatosporales</taxon>
        <taxon>Streptomycetaceae</taxon>
        <taxon>Streptomyces</taxon>
    </lineage>
</organism>
<name>A0ABW6YLU2_9ACTN</name>
<sequence>MTWKEGRRVKLAVDVMLTGSVTLAEGSSTEEGDSVGTLFLAAGTEGTVVRVQRLEKDPGPDVREYERLKSLLDTFGPQMPPGSRRQLVEQVAALEPAWTAYQEERPHVTVRVHLDNGFVLADAREDVFTPA</sequence>
<gene>
    <name evidence="1" type="ORF">ACF05T_33095</name>
</gene>
<keyword evidence="2" id="KW-1185">Reference proteome</keyword>